<dbReference type="Gene3D" id="2.60.120.260">
    <property type="entry name" value="Galactose-binding domain-like"/>
    <property type="match status" value="2"/>
</dbReference>
<evidence type="ECO:0000313" key="5">
    <source>
        <dbReference type="RefSeq" id="XP_031553351.1"/>
    </source>
</evidence>
<sequence>MAARPESRLDGDAAPSFTDLNNLAAAEVGGDVVFATDDWFAISVNMLKSDPPEWREGVFTASGKWMDGWETRRKRIAHHDWCIIKLGIPGIIKGLDIDTSYFTGNYPPRASIQAACLPEDVEFPEYAKELGSCATLDQMEEIKTIKSEEWTEILPRSNLKPGYKDTCHNYFPVNSETRFTHLRLNLFPDGGMARLKVYGYALKDWSKISPDKMIDLAAMLNGGIALSWSNKHYGHPRNLVAPGRAPNMGSGWETARRLDRPPILQYRKDGCIDFQGHEWAILKLGHPGIVKKIEVDTNHFKGNFPDSCIIEGCAMDAETENVFSSSPEHVNLPWKMLLPSSKLAPHKRHLYTSEVQDCGIITHVKVTIYPDGGISRLRLYGYPRTWNGHQKNF</sequence>
<dbReference type="InterPro" id="IPR005164">
    <property type="entry name" value="Allantoicase"/>
</dbReference>
<dbReference type="PIRSF" id="PIRSF016516">
    <property type="entry name" value="Allantoicase"/>
    <property type="match status" value="1"/>
</dbReference>
<dbReference type="InterPro" id="IPR015908">
    <property type="entry name" value="Allantoicase_dom"/>
</dbReference>
<dbReference type="Pfam" id="PF03561">
    <property type="entry name" value="Allantoicase"/>
    <property type="match status" value="2"/>
</dbReference>
<dbReference type="RefSeq" id="XP_031553351.1">
    <property type="nucleotide sequence ID" value="XM_031697491.1"/>
</dbReference>
<dbReference type="PANTHER" id="PTHR12045:SF3">
    <property type="entry name" value="INACTIVE ALLANTOICASE-RELATED"/>
    <property type="match status" value="1"/>
</dbReference>
<accession>A0A6P8HCI4</accession>
<dbReference type="AlphaFoldDB" id="A0A6P8HCI4"/>
<reference evidence="5" key="1">
    <citation type="submission" date="2025-08" db="UniProtKB">
        <authorList>
            <consortium name="RefSeq"/>
        </authorList>
    </citation>
    <scope>IDENTIFICATION</scope>
    <source>
        <tissue evidence="5">Tentacle</tissue>
    </source>
</reference>
<organism evidence="4 5">
    <name type="scientific">Actinia tenebrosa</name>
    <name type="common">Australian red waratah sea anemone</name>
    <dbReference type="NCBI Taxonomy" id="6105"/>
    <lineage>
        <taxon>Eukaryota</taxon>
        <taxon>Metazoa</taxon>
        <taxon>Cnidaria</taxon>
        <taxon>Anthozoa</taxon>
        <taxon>Hexacorallia</taxon>
        <taxon>Actiniaria</taxon>
        <taxon>Actiniidae</taxon>
        <taxon>Actinia</taxon>
    </lineage>
</organism>
<evidence type="ECO:0000256" key="2">
    <source>
        <dbReference type="ARBA" id="ARBA00031078"/>
    </source>
</evidence>
<dbReference type="FunCoup" id="A0A6P8HCI4">
    <property type="interactions" value="75"/>
</dbReference>
<dbReference type="KEGG" id="aten:116290429"/>
<dbReference type="InParanoid" id="A0A6P8HCI4"/>
<comment type="similarity">
    <text evidence="1">Belongs to the allantoicase family.</text>
</comment>
<dbReference type="SUPFAM" id="SSF49785">
    <property type="entry name" value="Galactose-binding domain-like"/>
    <property type="match status" value="2"/>
</dbReference>
<dbReference type="OrthoDB" id="10266039at2759"/>
<dbReference type="Proteomes" id="UP000515163">
    <property type="component" value="Unplaced"/>
</dbReference>
<keyword evidence="4" id="KW-1185">Reference proteome</keyword>
<dbReference type="NCBIfam" id="TIGR02961">
    <property type="entry name" value="allantoicase"/>
    <property type="match status" value="1"/>
</dbReference>
<dbReference type="GO" id="GO:0004037">
    <property type="term" value="F:allantoicase activity"/>
    <property type="evidence" value="ECO:0007669"/>
    <property type="project" value="InterPro"/>
</dbReference>
<dbReference type="PANTHER" id="PTHR12045">
    <property type="entry name" value="ALLANTOICASE"/>
    <property type="match status" value="1"/>
</dbReference>
<name>A0A6P8HCI4_ACTTE</name>
<protein>
    <recommendedName>
        <fullName evidence="2">Allantoate amidinohydrolase</fullName>
    </recommendedName>
</protein>
<dbReference type="InterPro" id="IPR008979">
    <property type="entry name" value="Galactose-bd-like_sf"/>
</dbReference>
<evidence type="ECO:0000256" key="1">
    <source>
        <dbReference type="ARBA" id="ARBA00009242"/>
    </source>
</evidence>
<gene>
    <name evidence="5" type="primary">LOC116290429</name>
</gene>
<dbReference type="FunFam" id="2.60.120.260:FF:000077">
    <property type="entry name" value="Probable allantoicase"/>
    <property type="match status" value="1"/>
</dbReference>
<feature type="domain" description="Allantoicase" evidence="3">
    <location>
        <begin position="222"/>
        <end position="383"/>
    </location>
</feature>
<feature type="domain" description="Allantoicase" evidence="3">
    <location>
        <begin position="29"/>
        <end position="200"/>
    </location>
</feature>
<dbReference type="GO" id="GO:0000256">
    <property type="term" value="P:allantoin catabolic process"/>
    <property type="evidence" value="ECO:0007669"/>
    <property type="project" value="InterPro"/>
</dbReference>
<evidence type="ECO:0000259" key="3">
    <source>
        <dbReference type="Pfam" id="PF03561"/>
    </source>
</evidence>
<evidence type="ECO:0000313" key="4">
    <source>
        <dbReference type="Proteomes" id="UP000515163"/>
    </source>
</evidence>
<dbReference type="GeneID" id="116290429"/>
<dbReference type="HAMAP" id="MF_00813">
    <property type="entry name" value="Allantoicase"/>
    <property type="match status" value="1"/>
</dbReference>
<proteinExistence type="inferred from homology"/>